<protein>
    <submittedName>
        <fullName evidence="1">Uncharacterized protein</fullName>
    </submittedName>
</protein>
<evidence type="ECO:0000313" key="2">
    <source>
        <dbReference type="Proteomes" id="UP000078284"/>
    </source>
</evidence>
<comment type="caution">
    <text evidence="1">The sequence shown here is derived from an EMBL/GenBank/DDBJ whole genome shotgun (WGS) entry which is preliminary data.</text>
</comment>
<reference evidence="2" key="1">
    <citation type="journal article" date="2016" name="Proc. Natl. Acad. Sci. U.S.A.">
        <title>Chromosome-level assembly of Arabidopsis thaliana Ler reveals the extent of translocation and inversion polymorphisms.</title>
        <authorList>
            <person name="Zapata L."/>
            <person name="Ding J."/>
            <person name="Willing E.M."/>
            <person name="Hartwig B."/>
            <person name="Bezdan D."/>
            <person name="Jiao W.B."/>
            <person name="Patel V."/>
            <person name="Velikkakam James G."/>
            <person name="Koornneef M."/>
            <person name="Ossowski S."/>
            <person name="Schneeberger K."/>
        </authorList>
    </citation>
    <scope>NUCLEOTIDE SEQUENCE [LARGE SCALE GENOMIC DNA]</scope>
    <source>
        <strain evidence="2">cv. Landsberg erecta</strain>
    </source>
</reference>
<sequence>MLIKRIKLCIEIMMKAKEFFVVLANAITIFLRQSSPPPPALLRHGLYSYSAFPYQ</sequence>
<organism evidence="1 2">
    <name type="scientific">Arabidopsis thaliana</name>
    <name type="common">Mouse-ear cress</name>
    <dbReference type="NCBI Taxonomy" id="3702"/>
    <lineage>
        <taxon>Eukaryota</taxon>
        <taxon>Viridiplantae</taxon>
        <taxon>Streptophyta</taxon>
        <taxon>Embryophyta</taxon>
        <taxon>Tracheophyta</taxon>
        <taxon>Spermatophyta</taxon>
        <taxon>Magnoliopsida</taxon>
        <taxon>eudicotyledons</taxon>
        <taxon>Gunneridae</taxon>
        <taxon>Pentapetalae</taxon>
        <taxon>rosids</taxon>
        <taxon>malvids</taxon>
        <taxon>Brassicales</taxon>
        <taxon>Brassicaceae</taxon>
        <taxon>Camelineae</taxon>
        <taxon>Arabidopsis</taxon>
    </lineage>
</organism>
<dbReference type="Proteomes" id="UP000078284">
    <property type="component" value="Chromosome 2"/>
</dbReference>
<dbReference type="AlphaFoldDB" id="A0A178W136"/>
<accession>A0A178W136</accession>
<name>A0A178W136_ARATH</name>
<dbReference type="EMBL" id="LUHQ01000002">
    <property type="protein sequence ID" value="OAP11411.1"/>
    <property type="molecule type" value="Genomic_DNA"/>
</dbReference>
<proteinExistence type="predicted"/>
<evidence type="ECO:0000313" key="1">
    <source>
        <dbReference type="EMBL" id="OAP11411.1"/>
    </source>
</evidence>
<gene>
    <name evidence="1" type="ordered locus">AXX17_At2g10970</name>
</gene>